<dbReference type="HOGENOM" id="CLU_2210243_0_0_1"/>
<proteinExistence type="predicted"/>
<accession>A0A067TQI4</accession>
<dbReference type="Proteomes" id="UP000027222">
    <property type="component" value="Unassembled WGS sequence"/>
</dbReference>
<dbReference type="AlphaFoldDB" id="A0A067TQI4"/>
<feature type="region of interest" description="Disordered" evidence="1">
    <location>
        <begin position="80"/>
        <end position="107"/>
    </location>
</feature>
<keyword evidence="3" id="KW-1185">Reference proteome</keyword>
<evidence type="ECO:0000313" key="3">
    <source>
        <dbReference type="Proteomes" id="UP000027222"/>
    </source>
</evidence>
<reference evidence="3" key="1">
    <citation type="journal article" date="2014" name="Proc. Natl. Acad. Sci. U.S.A.">
        <title>Extensive sampling of basidiomycete genomes demonstrates inadequacy of the white-rot/brown-rot paradigm for wood decay fungi.</title>
        <authorList>
            <person name="Riley R."/>
            <person name="Salamov A.A."/>
            <person name="Brown D.W."/>
            <person name="Nagy L.G."/>
            <person name="Floudas D."/>
            <person name="Held B.W."/>
            <person name="Levasseur A."/>
            <person name="Lombard V."/>
            <person name="Morin E."/>
            <person name="Otillar R."/>
            <person name="Lindquist E.A."/>
            <person name="Sun H."/>
            <person name="LaButti K.M."/>
            <person name="Schmutz J."/>
            <person name="Jabbour D."/>
            <person name="Luo H."/>
            <person name="Baker S.E."/>
            <person name="Pisabarro A.G."/>
            <person name="Walton J.D."/>
            <person name="Blanchette R.A."/>
            <person name="Henrissat B."/>
            <person name="Martin F."/>
            <person name="Cullen D."/>
            <person name="Hibbett D.S."/>
            <person name="Grigoriev I.V."/>
        </authorList>
    </citation>
    <scope>NUCLEOTIDE SEQUENCE [LARGE SCALE GENOMIC DNA]</scope>
    <source>
        <strain evidence="3">CBS 339.88</strain>
    </source>
</reference>
<organism evidence="2 3">
    <name type="scientific">Galerina marginata (strain CBS 339.88)</name>
    <dbReference type="NCBI Taxonomy" id="685588"/>
    <lineage>
        <taxon>Eukaryota</taxon>
        <taxon>Fungi</taxon>
        <taxon>Dikarya</taxon>
        <taxon>Basidiomycota</taxon>
        <taxon>Agaricomycotina</taxon>
        <taxon>Agaricomycetes</taxon>
        <taxon>Agaricomycetidae</taxon>
        <taxon>Agaricales</taxon>
        <taxon>Agaricineae</taxon>
        <taxon>Strophariaceae</taxon>
        <taxon>Galerina</taxon>
    </lineage>
</organism>
<feature type="region of interest" description="Disordered" evidence="1">
    <location>
        <begin position="1"/>
        <end position="62"/>
    </location>
</feature>
<name>A0A067TQI4_GALM3</name>
<dbReference type="EMBL" id="KL142368">
    <property type="protein sequence ID" value="KDR84582.1"/>
    <property type="molecule type" value="Genomic_DNA"/>
</dbReference>
<sequence length="107" mass="10968">MSRRRSHATSDVQEVDAARARARGAQHGPGTEGSLNPGSGGGGASSSSGGLNDGHKLTLDGTQNSSFELNHIGSVEGRIDIKSPHSVQPDRPLSPVLLPPHPSWSAG</sequence>
<gene>
    <name evidence="2" type="ORF">GALMADRAFT_717959</name>
</gene>
<protein>
    <submittedName>
        <fullName evidence="2">Uncharacterized protein</fullName>
    </submittedName>
</protein>
<feature type="compositionally biased region" description="Pro residues" evidence="1">
    <location>
        <begin position="97"/>
        <end position="107"/>
    </location>
</feature>
<evidence type="ECO:0000256" key="1">
    <source>
        <dbReference type="SAM" id="MobiDB-lite"/>
    </source>
</evidence>
<evidence type="ECO:0000313" key="2">
    <source>
        <dbReference type="EMBL" id="KDR84582.1"/>
    </source>
</evidence>